<dbReference type="PANTHER" id="PTHR37315">
    <property type="entry name" value="UPF0311 PROTEIN BLR7842"/>
    <property type="match status" value="1"/>
</dbReference>
<reference evidence="2 3" key="1">
    <citation type="submission" date="2018-11" db="EMBL/GenBank/DDBJ databases">
        <title>Sequencing the genomes of 1000 actinobacteria strains.</title>
        <authorList>
            <person name="Klenk H.-P."/>
        </authorList>
    </citation>
    <scope>NUCLEOTIDE SEQUENCE [LARGE SCALE GENOMIC DNA]</scope>
    <source>
        <strain evidence="2 3">DSM 44348</strain>
    </source>
</reference>
<dbReference type="RefSeq" id="WP_123685235.1">
    <property type="nucleotide sequence ID" value="NZ_RKHY01000001.1"/>
</dbReference>
<proteinExistence type="inferred from homology"/>
<evidence type="ECO:0000313" key="2">
    <source>
        <dbReference type="EMBL" id="ROS42691.1"/>
    </source>
</evidence>
<organism evidence="2 3">
    <name type="scientific">Amycolatopsis thermoflava</name>
    <dbReference type="NCBI Taxonomy" id="84480"/>
    <lineage>
        <taxon>Bacteria</taxon>
        <taxon>Bacillati</taxon>
        <taxon>Actinomycetota</taxon>
        <taxon>Actinomycetes</taxon>
        <taxon>Pseudonocardiales</taxon>
        <taxon>Pseudonocardiaceae</taxon>
        <taxon>Amycolatopsis</taxon>
        <taxon>Amycolatopsis methanolica group</taxon>
    </lineage>
</organism>
<dbReference type="InterPro" id="IPR020915">
    <property type="entry name" value="UPF0311"/>
</dbReference>
<dbReference type="AlphaFoldDB" id="A0A3N2H1B6"/>
<protein>
    <recommendedName>
        <fullName evidence="1">UPF0311 protein EDD35_5085</fullName>
    </recommendedName>
</protein>
<keyword evidence="3" id="KW-1185">Reference proteome</keyword>
<name>A0A3N2H1B6_9PSEU</name>
<comment type="similarity">
    <text evidence="1">Belongs to the UPF0311 family.</text>
</comment>
<evidence type="ECO:0000256" key="1">
    <source>
        <dbReference type="HAMAP-Rule" id="MF_00775"/>
    </source>
</evidence>
<evidence type="ECO:0000313" key="3">
    <source>
        <dbReference type="Proteomes" id="UP000274843"/>
    </source>
</evidence>
<dbReference type="GeneID" id="301846393"/>
<dbReference type="PANTHER" id="PTHR37315:SF1">
    <property type="entry name" value="UPF0311 PROTEIN BLR7842"/>
    <property type="match status" value="1"/>
</dbReference>
<accession>A0A3N2H1B6</accession>
<sequence>MATPYEPPRPGLEFLARAEVTLDEVLDLGGTPHGRRRVVPIIGGRVEGPRLSADVLPGGADWQILQTGGWVRVEARYTARTDDGSLVSIVSRGVRHGPPEVMSALLAGQCPDPSTYRFRTAITFETAEDSPEHAWLNHVVTVSSALRRPDAVLLDVYAVC</sequence>
<dbReference type="HAMAP" id="MF_00775">
    <property type="entry name" value="UPF0311"/>
    <property type="match status" value="1"/>
</dbReference>
<dbReference type="EMBL" id="RKHY01000001">
    <property type="protein sequence ID" value="ROS42691.1"/>
    <property type="molecule type" value="Genomic_DNA"/>
</dbReference>
<dbReference type="Pfam" id="PF11578">
    <property type="entry name" value="DUF3237"/>
    <property type="match status" value="1"/>
</dbReference>
<comment type="caution">
    <text evidence="2">The sequence shown here is derived from an EMBL/GenBank/DDBJ whole genome shotgun (WGS) entry which is preliminary data.</text>
</comment>
<dbReference type="Proteomes" id="UP000274843">
    <property type="component" value="Unassembled WGS sequence"/>
</dbReference>
<dbReference type="Gene3D" id="2.40.160.20">
    <property type="match status" value="1"/>
</dbReference>
<gene>
    <name evidence="2" type="ORF">EDD35_5085</name>
</gene>